<keyword evidence="1" id="KW-0472">Membrane</keyword>
<comment type="caution">
    <text evidence="2">The sequence shown here is derived from an EMBL/GenBank/DDBJ whole genome shotgun (WGS) entry which is preliminary data.</text>
</comment>
<evidence type="ECO:0000313" key="3">
    <source>
        <dbReference type="Proteomes" id="UP000093795"/>
    </source>
</evidence>
<feature type="transmembrane region" description="Helical" evidence="1">
    <location>
        <begin position="139"/>
        <end position="157"/>
    </location>
</feature>
<name>A0A1A3BMV4_MYCAS</name>
<dbReference type="Proteomes" id="UP000093795">
    <property type="component" value="Unassembled WGS sequence"/>
</dbReference>
<protein>
    <recommendedName>
        <fullName evidence="4">DUF998 domain-containing protein</fullName>
    </recommendedName>
</protein>
<dbReference type="Pfam" id="PF06197">
    <property type="entry name" value="DUF998"/>
    <property type="match status" value="1"/>
</dbReference>
<keyword evidence="1" id="KW-0812">Transmembrane</keyword>
<dbReference type="EMBL" id="LZKQ01000282">
    <property type="protein sequence ID" value="OBI76309.1"/>
    <property type="molecule type" value="Genomic_DNA"/>
</dbReference>
<feature type="transmembrane region" description="Helical" evidence="1">
    <location>
        <begin position="50"/>
        <end position="72"/>
    </location>
</feature>
<evidence type="ECO:0000313" key="2">
    <source>
        <dbReference type="EMBL" id="OBI76309.1"/>
    </source>
</evidence>
<accession>A0A1A3BMV4</accession>
<proteinExistence type="predicted"/>
<evidence type="ECO:0000256" key="1">
    <source>
        <dbReference type="SAM" id="Phobius"/>
    </source>
</evidence>
<gene>
    <name evidence="2" type="ORF">A9X01_03935</name>
</gene>
<keyword evidence="1" id="KW-1133">Transmembrane helix</keyword>
<sequence>MSSRCGAALWVLGAIGYLVLEALAAAGYPHYSYADNYISDLGVAGSRTHVMHAAFCSYGVLFLLGAVLIVGVPASRRASIFLAMAAINAVGNIVVGTIYSGKVHVVGAALAIVGGNVAIAAGSRVVGIARRWYQRGSELVAALGLLSLTMLVVDSAITDSRILPDGVWERGSVYSITLWQLLTAGCLLAAEDPDPDPAQ</sequence>
<dbReference type="AlphaFoldDB" id="A0A1A3BMV4"/>
<feature type="transmembrane region" description="Helical" evidence="1">
    <location>
        <begin position="105"/>
        <end position="127"/>
    </location>
</feature>
<dbReference type="RefSeq" id="WP_065123053.1">
    <property type="nucleotide sequence ID" value="NZ_LZKQ01000282.1"/>
</dbReference>
<reference evidence="2 3" key="1">
    <citation type="submission" date="2016-06" db="EMBL/GenBank/DDBJ databases">
        <authorList>
            <person name="Kjaerup R.B."/>
            <person name="Dalgaard T.S."/>
            <person name="Juul-Madsen H.R."/>
        </authorList>
    </citation>
    <scope>NUCLEOTIDE SEQUENCE [LARGE SCALE GENOMIC DNA]</scope>
    <source>
        <strain evidence="2 3">1081914.2</strain>
    </source>
</reference>
<evidence type="ECO:0008006" key="4">
    <source>
        <dbReference type="Google" id="ProtNLM"/>
    </source>
</evidence>
<dbReference type="InterPro" id="IPR009339">
    <property type="entry name" value="DUF998"/>
</dbReference>
<feature type="transmembrane region" description="Helical" evidence="1">
    <location>
        <begin position="79"/>
        <end position="99"/>
    </location>
</feature>
<organism evidence="2 3">
    <name type="scientific">Mycobacterium asiaticum</name>
    <dbReference type="NCBI Taxonomy" id="1790"/>
    <lineage>
        <taxon>Bacteria</taxon>
        <taxon>Bacillati</taxon>
        <taxon>Actinomycetota</taxon>
        <taxon>Actinomycetes</taxon>
        <taxon>Mycobacteriales</taxon>
        <taxon>Mycobacteriaceae</taxon>
        <taxon>Mycobacterium</taxon>
    </lineage>
</organism>